<dbReference type="AlphaFoldDB" id="A0A699I5I7"/>
<organism evidence="1">
    <name type="scientific">Tanacetum cinerariifolium</name>
    <name type="common">Dalmatian daisy</name>
    <name type="synonym">Chrysanthemum cinerariifolium</name>
    <dbReference type="NCBI Taxonomy" id="118510"/>
    <lineage>
        <taxon>Eukaryota</taxon>
        <taxon>Viridiplantae</taxon>
        <taxon>Streptophyta</taxon>
        <taxon>Embryophyta</taxon>
        <taxon>Tracheophyta</taxon>
        <taxon>Spermatophyta</taxon>
        <taxon>Magnoliopsida</taxon>
        <taxon>eudicotyledons</taxon>
        <taxon>Gunneridae</taxon>
        <taxon>Pentapetalae</taxon>
        <taxon>asterids</taxon>
        <taxon>campanulids</taxon>
        <taxon>Asterales</taxon>
        <taxon>Asteraceae</taxon>
        <taxon>Asteroideae</taxon>
        <taxon>Anthemideae</taxon>
        <taxon>Anthemidinae</taxon>
        <taxon>Tanacetum</taxon>
    </lineage>
</organism>
<sequence length="209" mass="22927">SRATCRPGTPSTVALNCLTETIWARRCRPGRFLIRAFPFDVYRATCRPENLSPATSRPGFPGIVAGENGKCSFIDSFGKLALHITNKRDQVFPVLLGVVNAVRCAFVAPSKQVGLQVALRAPARATITPEASRRHLTVVVLIEDREALNNEPVRDREAFSNRLWCFAGGRGDDLEQGGENVIRDGNLEQGGENVNRGGDLVFFCKGFLR</sequence>
<protein>
    <submittedName>
        <fullName evidence="1">Uncharacterized protein</fullName>
    </submittedName>
</protein>
<evidence type="ECO:0000313" key="1">
    <source>
        <dbReference type="EMBL" id="GEZ15836.1"/>
    </source>
</evidence>
<feature type="non-terminal residue" evidence="1">
    <location>
        <position position="1"/>
    </location>
</feature>
<gene>
    <name evidence="1" type="ORF">Tci_487809</name>
</gene>
<accession>A0A699I5I7</accession>
<comment type="caution">
    <text evidence="1">The sequence shown here is derived from an EMBL/GenBank/DDBJ whole genome shotgun (WGS) entry which is preliminary data.</text>
</comment>
<name>A0A699I5I7_TANCI</name>
<dbReference type="EMBL" id="BKCJ010247011">
    <property type="protein sequence ID" value="GEZ15836.1"/>
    <property type="molecule type" value="Genomic_DNA"/>
</dbReference>
<reference evidence="1" key="1">
    <citation type="journal article" date="2019" name="Sci. Rep.">
        <title>Draft genome of Tanacetum cinerariifolium, the natural source of mosquito coil.</title>
        <authorList>
            <person name="Yamashiro T."/>
            <person name="Shiraishi A."/>
            <person name="Satake H."/>
            <person name="Nakayama K."/>
        </authorList>
    </citation>
    <scope>NUCLEOTIDE SEQUENCE</scope>
</reference>
<proteinExistence type="predicted"/>